<protein>
    <submittedName>
        <fullName evidence="6">DoxX family protein</fullName>
    </submittedName>
</protein>
<dbReference type="Pfam" id="PF13564">
    <property type="entry name" value="DoxX_2"/>
    <property type="match status" value="1"/>
</dbReference>
<dbReference type="AlphaFoldDB" id="A0A7M2GFQ7"/>
<evidence type="ECO:0000256" key="4">
    <source>
        <dbReference type="ARBA" id="ARBA00023136"/>
    </source>
</evidence>
<feature type="transmembrane region" description="Helical" evidence="5">
    <location>
        <begin position="51"/>
        <end position="69"/>
    </location>
</feature>
<keyword evidence="2 5" id="KW-0812">Transmembrane</keyword>
<evidence type="ECO:0000256" key="5">
    <source>
        <dbReference type="SAM" id="Phobius"/>
    </source>
</evidence>
<reference evidence="7" key="1">
    <citation type="submission" date="2020-08" db="EMBL/GenBank/DDBJ databases">
        <title>Complete genome sequence of Sphingobium barthaii strain KK22, a high-molecular-weight polycyclic aromatic hydrocarbon-degrading soil bacterium.</title>
        <authorList>
            <person name="Mori J.F."/>
            <person name="Kanaly R.A."/>
        </authorList>
    </citation>
    <scope>NUCLEOTIDE SEQUENCE [LARGE SCALE GENOMIC DNA]</scope>
    <source>
        <strain evidence="7">KK22</strain>
    </source>
</reference>
<organism evidence="6 7">
    <name type="scientific">Sphingobium fuliginis (strain ATCC 27551)</name>
    <dbReference type="NCBI Taxonomy" id="336203"/>
    <lineage>
        <taxon>Bacteria</taxon>
        <taxon>Pseudomonadati</taxon>
        <taxon>Pseudomonadota</taxon>
        <taxon>Alphaproteobacteria</taxon>
        <taxon>Sphingomonadales</taxon>
        <taxon>Sphingomonadaceae</taxon>
        <taxon>Sphingobium</taxon>
    </lineage>
</organism>
<dbReference type="EMBL" id="CP060035">
    <property type="protein sequence ID" value="QOT71546.1"/>
    <property type="molecule type" value="Genomic_DNA"/>
</dbReference>
<dbReference type="KEGG" id="sbar:H5V43_15970"/>
<proteinExistence type="predicted"/>
<dbReference type="GO" id="GO:0016020">
    <property type="term" value="C:membrane"/>
    <property type="evidence" value="ECO:0007669"/>
    <property type="project" value="UniProtKB-SubCell"/>
</dbReference>
<name>A0A7M2GFQ7_SPHSA</name>
<evidence type="ECO:0000313" key="7">
    <source>
        <dbReference type="Proteomes" id="UP000593663"/>
    </source>
</evidence>
<gene>
    <name evidence="6" type="ORF">H5V43_15970</name>
</gene>
<evidence type="ECO:0000256" key="3">
    <source>
        <dbReference type="ARBA" id="ARBA00022989"/>
    </source>
</evidence>
<evidence type="ECO:0000313" key="6">
    <source>
        <dbReference type="EMBL" id="QOT71546.1"/>
    </source>
</evidence>
<dbReference type="InterPro" id="IPR032808">
    <property type="entry name" value="DoxX"/>
</dbReference>
<feature type="transmembrane region" description="Helical" evidence="5">
    <location>
        <begin position="116"/>
        <end position="136"/>
    </location>
</feature>
<evidence type="ECO:0000256" key="2">
    <source>
        <dbReference type="ARBA" id="ARBA00022692"/>
    </source>
</evidence>
<keyword evidence="3 5" id="KW-1133">Transmembrane helix</keyword>
<keyword evidence="4 5" id="KW-0472">Membrane</keyword>
<evidence type="ECO:0000256" key="1">
    <source>
        <dbReference type="ARBA" id="ARBA00004141"/>
    </source>
</evidence>
<comment type="subcellular location">
    <subcellularLocation>
        <location evidence="1">Membrane</location>
        <topology evidence="1">Multi-pass membrane protein</topology>
    </subcellularLocation>
</comment>
<dbReference type="PANTHER" id="PTHR36974:SF1">
    <property type="entry name" value="DOXX FAMILY MEMBRANE PROTEIN"/>
    <property type="match status" value="1"/>
</dbReference>
<dbReference type="Proteomes" id="UP000593663">
    <property type="component" value="Chromosome 1"/>
</dbReference>
<sequence length="152" mass="16502">MIRDGARPHGRGRRVAQMVLALAFGLAGTLHLTRPGGFVAITPDWVPAPHMTIALTGVAEIAGAIGLMLTPLRRAAGMALALYALCVWPANFHHALNDIPFGGVHLSWWYHGPRLAAQPVIIWWALWAGGATDWPFKRQRARSLVSGQDDCL</sequence>
<accession>A0A7M2GFQ7</accession>
<dbReference type="PANTHER" id="PTHR36974">
    <property type="entry name" value="MEMBRANE PROTEIN-RELATED"/>
    <property type="match status" value="1"/>
</dbReference>
<feature type="transmembrane region" description="Helical" evidence="5">
    <location>
        <begin position="76"/>
        <end position="96"/>
    </location>
</feature>